<comment type="similarity">
    <text evidence="1 8">Belongs to the cytochrome P450 family.</text>
</comment>
<dbReference type="FunFam" id="1.10.630.10:FF:000163">
    <property type="entry name" value="Geraniol 8-hydroxylase"/>
    <property type="match status" value="1"/>
</dbReference>
<comment type="cofactor">
    <cofactor evidence="7">
        <name>heme</name>
        <dbReference type="ChEBI" id="CHEBI:30413"/>
    </cofactor>
</comment>
<dbReference type="STRING" id="180498.A0A067JNU8"/>
<dbReference type="PANTHER" id="PTHR47950">
    <property type="entry name" value="CYTOCHROME P450, FAMILY 76, SUBFAMILY C, POLYPEPTIDE 5-RELATED"/>
    <property type="match status" value="1"/>
</dbReference>
<keyword evidence="2 7" id="KW-0349">Heme</keyword>
<dbReference type="EMBL" id="KK914993">
    <property type="protein sequence ID" value="KDP25562.1"/>
    <property type="molecule type" value="Genomic_DNA"/>
</dbReference>
<dbReference type="SUPFAM" id="SSF48264">
    <property type="entry name" value="Cytochrome P450"/>
    <property type="match status" value="1"/>
</dbReference>
<dbReference type="PROSITE" id="PS00086">
    <property type="entry name" value="CYTOCHROME_P450"/>
    <property type="match status" value="1"/>
</dbReference>
<keyword evidence="6 8" id="KW-0503">Monooxygenase</keyword>
<evidence type="ECO:0000256" key="2">
    <source>
        <dbReference type="ARBA" id="ARBA00022617"/>
    </source>
</evidence>
<dbReference type="InterPro" id="IPR036396">
    <property type="entry name" value="Cyt_P450_sf"/>
</dbReference>
<evidence type="ECO:0000256" key="7">
    <source>
        <dbReference type="PIRSR" id="PIRSR602401-1"/>
    </source>
</evidence>
<reference evidence="9 10" key="1">
    <citation type="journal article" date="2014" name="PLoS ONE">
        <title>Global Analysis of Gene Expression Profiles in Physic Nut (Jatropha curcas L.) Seedlings Exposed to Salt Stress.</title>
        <authorList>
            <person name="Zhang L."/>
            <person name="Zhang C."/>
            <person name="Wu P."/>
            <person name="Chen Y."/>
            <person name="Li M."/>
            <person name="Jiang H."/>
            <person name="Wu G."/>
        </authorList>
    </citation>
    <scope>NUCLEOTIDE SEQUENCE [LARGE SCALE GENOMIC DNA]</scope>
    <source>
        <strain evidence="10">cv. GZQX0401</strain>
        <tissue evidence="9">Young leaves</tissue>
    </source>
</reference>
<proteinExistence type="inferred from homology"/>
<dbReference type="GO" id="GO:0004497">
    <property type="term" value="F:monooxygenase activity"/>
    <property type="evidence" value="ECO:0007669"/>
    <property type="project" value="UniProtKB-KW"/>
</dbReference>
<evidence type="ECO:0000313" key="9">
    <source>
        <dbReference type="EMBL" id="KDP25562.1"/>
    </source>
</evidence>
<dbReference type="Gene3D" id="1.10.630.10">
    <property type="entry name" value="Cytochrome P450"/>
    <property type="match status" value="1"/>
</dbReference>
<evidence type="ECO:0000256" key="6">
    <source>
        <dbReference type="ARBA" id="ARBA00023033"/>
    </source>
</evidence>
<dbReference type="PRINTS" id="PR00385">
    <property type="entry name" value="P450"/>
</dbReference>
<evidence type="ECO:0000256" key="3">
    <source>
        <dbReference type="ARBA" id="ARBA00022723"/>
    </source>
</evidence>
<dbReference type="InterPro" id="IPR002401">
    <property type="entry name" value="Cyt_P450_E_grp-I"/>
</dbReference>
<dbReference type="Proteomes" id="UP000027138">
    <property type="component" value="Unassembled WGS sequence"/>
</dbReference>
<feature type="binding site" description="axial binding residue" evidence="7">
    <location>
        <position position="196"/>
    </location>
    <ligand>
        <name>heme</name>
        <dbReference type="ChEBI" id="CHEBI:30413"/>
    </ligand>
    <ligandPart>
        <name>Fe</name>
        <dbReference type="ChEBI" id="CHEBI:18248"/>
    </ligandPart>
</feature>
<organism evidence="9 10">
    <name type="scientific">Jatropha curcas</name>
    <name type="common">Barbados nut</name>
    <dbReference type="NCBI Taxonomy" id="180498"/>
    <lineage>
        <taxon>Eukaryota</taxon>
        <taxon>Viridiplantae</taxon>
        <taxon>Streptophyta</taxon>
        <taxon>Embryophyta</taxon>
        <taxon>Tracheophyta</taxon>
        <taxon>Spermatophyta</taxon>
        <taxon>Magnoliopsida</taxon>
        <taxon>eudicotyledons</taxon>
        <taxon>Gunneridae</taxon>
        <taxon>Pentapetalae</taxon>
        <taxon>rosids</taxon>
        <taxon>fabids</taxon>
        <taxon>Malpighiales</taxon>
        <taxon>Euphorbiaceae</taxon>
        <taxon>Crotonoideae</taxon>
        <taxon>Jatropheae</taxon>
        <taxon>Jatropha</taxon>
    </lineage>
</organism>
<dbReference type="Pfam" id="PF00067">
    <property type="entry name" value="p450"/>
    <property type="match status" value="1"/>
</dbReference>
<dbReference type="OrthoDB" id="2789670at2759"/>
<dbReference type="PRINTS" id="PR00463">
    <property type="entry name" value="EP450I"/>
</dbReference>
<keyword evidence="10" id="KW-1185">Reference proteome</keyword>
<dbReference type="GO" id="GO:0005506">
    <property type="term" value="F:iron ion binding"/>
    <property type="evidence" value="ECO:0007669"/>
    <property type="project" value="InterPro"/>
</dbReference>
<name>A0A067JNU8_JATCU</name>
<dbReference type="AlphaFoldDB" id="A0A067JNU8"/>
<keyword evidence="3 7" id="KW-0479">Metal-binding</keyword>
<dbReference type="GO" id="GO:0020037">
    <property type="term" value="F:heme binding"/>
    <property type="evidence" value="ECO:0007669"/>
    <property type="project" value="InterPro"/>
</dbReference>
<gene>
    <name evidence="9" type="ORF">JCGZ_20718</name>
</gene>
<dbReference type="InterPro" id="IPR017972">
    <property type="entry name" value="Cyt_P450_CS"/>
</dbReference>
<evidence type="ECO:0000256" key="4">
    <source>
        <dbReference type="ARBA" id="ARBA00023002"/>
    </source>
</evidence>
<dbReference type="GO" id="GO:0016705">
    <property type="term" value="F:oxidoreductase activity, acting on paired donors, with incorporation or reduction of molecular oxygen"/>
    <property type="evidence" value="ECO:0007669"/>
    <property type="project" value="InterPro"/>
</dbReference>
<evidence type="ECO:0000256" key="1">
    <source>
        <dbReference type="ARBA" id="ARBA00010617"/>
    </source>
</evidence>
<dbReference type="PANTHER" id="PTHR47950:SF4">
    <property type="entry name" value="GERANIOL 8-HYDROXYLASE-LIKE"/>
    <property type="match status" value="1"/>
</dbReference>
<evidence type="ECO:0000313" key="10">
    <source>
        <dbReference type="Proteomes" id="UP000027138"/>
    </source>
</evidence>
<sequence>MHELIEGIVGQRIKRRETSSERYGDFLDILLDQTKECGPDDFDREDVIILLADLFIGGTDTTTTTMEWVMAELLHNPNMMAKAKQELVETIGKEKTIEEKDIIQLPYLQSILKETMRLHTTAPLLLPHKAKMDIEICGYTIPKDTKVLVNAWALARDPKYWDDPTEFLPERFMKLGIDFRGTCFYYVPFSSGRRICPGLGLGVRMMSLLLASLIHQFDWKLPNGMAINDMDMSDQFGTTLQKATPLTAIPLLASSS</sequence>
<keyword evidence="4 8" id="KW-0560">Oxidoreductase</keyword>
<accession>A0A067JNU8</accession>
<evidence type="ECO:0000256" key="5">
    <source>
        <dbReference type="ARBA" id="ARBA00023004"/>
    </source>
</evidence>
<keyword evidence="5 7" id="KW-0408">Iron</keyword>
<protein>
    <recommendedName>
        <fullName evidence="11">Cytochrome P450</fullName>
    </recommendedName>
</protein>
<dbReference type="InterPro" id="IPR001128">
    <property type="entry name" value="Cyt_P450"/>
</dbReference>
<evidence type="ECO:0000256" key="8">
    <source>
        <dbReference type="RuleBase" id="RU000461"/>
    </source>
</evidence>
<evidence type="ECO:0008006" key="11">
    <source>
        <dbReference type="Google" id="ProtNLM"/>
    </source>
</evidence>